<name>A0A7D5D813_9PSED</name>
<dbReference type="AlphaFoldDB" id="A0A7D5D813"/>
<sequence length="71" mass="7519">MPFIVINSTNAFDAANQQTYATAEEADAKAREILAAQPQAIVRTAQLLNTYSAEVTITATPVPDTEPDPAA</sequence>
<keyword evidence="2" id="KW-1185">Reference proteome</keyword>
<reference evidence="1 2" key="1">
    <citation type="submission" date="2020-06" db="EMBL/GenBank/DDBJ databases">
        <title>Pseudomonas eucalypticola sp. nov., an endophyte of Eucalyptus dunnii leaves with biocontrol ability of eucalyptus leaf blight.</title>
        <authorList>
            <person name="Liu Y."/>
            <person name="Song Z."/>
            <person name="Zeng H."/>
            <person name="Lu M."/>
            <person name="Wang X."/>
            <person name="Lian X."/>
            <person name="Zhang Q."/>
        </authorList>
    </citation>
    <scope>NUCLEOTIDE SEQUENCE [LARGE SCALE GENOMIC DNA]</scope>
    <source>
        <strain evidence="1 2">NP-1</strain>
    </source>
</reference>
<accession>A0A7D5D813</accession>
<evidence type="ECO:0000313" key="1">
    <source>
        <dbReference type="EMBL" id="QKZ05814.1"/>
    </source>
</evidence>
<protein>
    <submittedName>
        <fullName evidence="1">Uncharacterized protein</fullName>
    </submittedName>
</protein>
<proteinExistence type="predicted"/>
<dbReference type="RefSeq" id="WP_176571513.1">
    <property type="nucleotide sequence ID" value="NZ_CP056030.1"/>
</dbReference>
<organism evidence="1 2">
    <name type="scientific">Pseudomonas eucalypticola</name>
    <dbReference type="NCBI Taxonomy" id="2599595"/>
    <lineage>
        <taxon>Bacteria</taxon>
        <taxon>Pseudomonadati</taxon>
        <taxon>Pseudomonadota</taxon>
        <taxon>Gammaproteobacteria</taxon>
        <taxon>Pseudomonadales</taxon>
        <taxon>Pseudomonadaceae</taxon>
        <taxon>Pseudomonas</taxon>
    </lineage>
</organism>
<dbReference type="Proteomes" id="UP000509568">
    <property type="component" value="Chromosome"/>
</dbReference>
<dbReference type="EMBL" id="CP056030">
    <property type="protein sequence ID" value="QKZ05814.1"/>
    <property type="molecule type" value="Genomic_DNA"/>
</dbReference>
<evidence type="ECO:0000313" key="2">
    <source>
        <dbReference type="Proteomes" id="UP000509568"/>
    </source>
</evidence>
<gene>
    <name evidence="1" type="ORF">HWQ56_19235</name>
</gene>
<dbReference type="KEGG" id="pez:HWQ56_19235"/>